<protein>
    <submittedName>
        <fullName evidence="3">GLIPR1-like protein 2-like</fullName>
    </submittedName>
</protein>
<dbReference type="SMART" id="SM00198">
    <property type="entry name" value="SCP"/>
    <property type="match status" value="1"/>
</dbReference>
<dbReference type="Proteomes" id="UP000694865">
    <property type="component" value="Unplaced"/>
</dbReference>
<dbReference type="Gene3D" id="3.40.33.10">
    <property type="entry name" value="CAP"/>
    <property type="match status" value="1"/>
</dbReference>
<keyword evidence="2" id="KW-1185">Reference proteome</keyword>
<dbReference type="InterPro" id="IPR014044">
    <property type="entry name" value="CAP_dom"/>
</dbReference>
<feature type="domain" description="SCP" evidence="1">
    <location>
        <begin position="1"/>
        <end position="154"/>
    </location>
</feature>
<evidence type="ECO:0000259" key="1">
    <source>
        <dbReference type="SMART" id="SM00198"/>
    </source>
</evidence>
<dbReference type="SUPFAM" id="SSF55797">
    <property type="entry name" value="PR-1-like"/>
    <property type="match status" value="1"/>
</dbReference>
<reference evidence="3" key="1">
    <citation type="submission" date="2025-08" db="UniProtKB">
        <authorList>
            <consortium name="RefSeq"/>
        </authorList>
    </citation>
    <scope>IDENTIFICATION</scope>
    <source>
        <tissue evidence="3">Testes</tissue>
    </source>
</reference>
<dbReference type="InterPro" id="IPR001283">
    <property type="entry name" value="CRISP-related"/>
</dbReference>
<organism evidence="2 3">
    <name type="scientific">Saccoglossus kowalevskii</name>
    <name type="common">Acorn worm</name>
    <dbReference type="NCBI Taxonomy" id="10224"/>
    <lineage>
        <taxon>Eukaryota</taxon>
        <taxon>Metazoa</taxon>
        <taxon>Hemichordata</taxon>
        <taxon>Enteropneusta</taxon>
        <taxon>Harrimaniidae</taxon>
        <taxon>Saccoglossus</taxon>
    </lineage>
</organism>
<dbReference type="InterPro" id="IPR035940">
    <property type="entry name" value="CAP_sf"/>
</dbReference>
<evidence type="ECO:0000313" key="2">
    <source>
        <dbReference type="Proteomes" id="UP000694865"/>
    </source>
</evidence>
<name>A0ABM0MTB5_SACKO</name>
<dbReference type="Pfam" id="PF00188">
    <property type="entry name" value="CAP"/>
    <property type="match status" value="1"/>
</dbReference>
<dbReference type="RefSeq" id="XP_006823256.1">
    <property type="nucleotide sequence ID" value="XM_006823193.1"/>
</dbReference>
<accession>A0ABM0MTB5</accession>
<dbReference type="GeneID" id="102806115"/>
<dbReference type="CDD" id="cd05380">
    <property type="entry name" value="CAP_euk"/>
    <property type="match status" value="1"/>
</dbReference>
<sequence length="231" mass="26373">MIVNIHNNFRRNAGMHCGIEDGLVFMDKLIWDTYLELKARDFATCYNITNNRAINLDIYDDFFGEVNPQVSGWNLAFGHDMSVENLIESWFKQADVYSCEWETCKPQNERCEDFLQLVWSEASRVGCSVNPSCIHDGESGIFLVCYYDKGWTPFKPPFQIGNKCSQCDNGYGFCEDGLCECKKSCHHPGIGVLHRETCTCACIFGMGHDCEGESYVDFLPALRQNIKRFAD</sequence>
<gene>
    <name evidence="3" type="primary">LOC102806115</name>
</gene>
<dbReference type="PANTHER" id="PTHR10334">
    <property type="entry name" value="CYSTEINE-RICH SECRETORY PROTEIN-RELATED"/>
    <property type="match status" value="1"/>
</dbReference>
<proteinExistence type="predicted"/>
<evidence type="ECO:0000313" key="3">
    <source>
        <dbReference type="RefSeq" id="XP_006823256.1"/>
    </source>
</evidence>